<dbReference type="InterPro" id="IPR025962">
    <property type="entry name" value="SdpI/YhfL"/>
</dbReference>
<name>A0ABY5I9Z9_9FIRM</name>
<feature type="transmembrane region" description="Helical" evidence="1">
    <location>
        <begin position="87"/>
        <end position="108"/>
    </location>
</feature>
<keyword evidence="1" id="KW-0812">Transmembrane</keyword>
<keyword evidence="1" id="KW-0472">Membrane</keyword>
<sequence length="125" mass="14465">MGFWIFMIIMNLLIPLTMIVFGRYFMKKAPKEINGVFGYRTSMSMKNMDTWQFAHKYCGKIWYVCGFITLILTVVSMLLILDKNKDIIGIVGGVIVWVQLMFLVGSIVPTEIALRKNFDKNGNRR</sequence>
<evidence type="ECO:0000313" key="3">
    <source>
        <dbReference type="Proteomes" id="UP001060112"/>
    </source>
</evidence>
<reference evidence="2" key="1">
    <citation type="submission" date="2022-07" db="EMBL/GenBank/DDBJ databases">
        <title>Faecal culturing of patients with breast cancer.</title>
        <authorList>
            <person name="Teng N.M.Y."/>
            <person name="Kiu R."/>
            <person name="Evans R."/>
            <person name="Baker D.J."/>
            <person name="Zenner C."/>
            <person name="Robinson S.D."/>
            <person name="Hall L.J."/>
        </authorList>
    </citation>
    <scope>NUCLEOTIDE SEQUENCE</scope>
    <source>
        <strain evidence="2">LH1062</strain>
    </source>
</reference>
<protein>
    <submittedName>
        <fullName evidence="2">SdpI family protein</fullName>
    </submittedName>
</protein>
<proteinExistence type="predicted"/>
<dbReference type="Pfam" id="PF13630">
    <property type="entry name" value="SdpI"/>
    <property type="match status" value="1"/>
</dbReference>
<keyword evidence="1" id="KW-1133">Transmembrane helix</keyword>
<evidence type="ECO:0000256" key="1">
    <source>
        <dbReference type="SAM" id="Phobius"/>
    </source>
</evidence>
<accession>A0ABY5I9Z9</accession>
<dbReference type="Proteomes" id="UP001060112">
    <property type="component" value="Chromosome"/>
</dbReference>
<dbReference type="RefSeq" id="WP_290142248.1">
    <property type="nucleotide sequence ID" value="NZ_CP101620.1"/>
</dbReference>
<dbReference type="EMBL" id="CP101620">
    <property type="protein sequence ID" value="UTY40770.1"/>
    <property type="molecule type" value="Genomic_DNA"/>
</dbReference>
<feature type="transmembrane region" description="Helical" evidence="1">
    <location>
        <begin position="6"/>
        <end position="25"/>
    </location>
</feature>
<gene>
    <name evidence="2" type="ORF">NMU03_08465</name>
</gene>
<evidence type="ECO:0000313" key="2">
    <source>
        <dbReference type="EMBL" id="UTY40770.1"/>
    </source>
</evidence>
<feature type="transmembrane region" description="Helical" evidence="1">
    <location>
        <begin position="61"/>
        <end position="81"/>
    </location>
</feature>
<organism evidence="2 3">
    <name type="scientific">Allocoprobacillus halotolerans</name>
    <dbReference type="NCBI Taxonomy" id="2944914"/>
    <lineage>
        <taxon>Bacteria</taxon>
        <taxon>Bacillati</taxon>
        <taxon>Bacillota</taxon>
        <taxon>Erysipelotrichia</taxon>
        <taxon>Erysipelotrichales</taxon>
        <taxon>Erysipelotrichaceae</taxon>
        <taxon>Allocoprobacillus</taxon>
    </lineage>
</organism>
<keyword evidence="3" id="KW-1185">Reference proteome</keyword>